<feature type="compositionally biased region" description="Polar residues" evidence="2">
    <location>
        <begin position="1754"/>
        <end position="1763"/>
    </location>
</feature>
<dbReference type="SUPFAM" id="SSF81837">
    <property type="entry name" value="BEACH domain"/>
    <property type="match status" value="1"/>
</dbReference>
<proteinExistence type="predicted"/>
<evidence type="ECO:0000313" key="4">
    <source>
        <dbReference type="EMBL" id="KAK8899989.1"/>
    </source>
</evidence>
<feature type="compositionally biased region" description="Acidic residues" evidence="2">
    <location>
        <begin position="2633"/>
        <end position="2656"/>
    </location>
</feature>
<dbReference type="Proteomes" id="UP001470230">
    <property type="component" value="Unassembled WGS sequence"/>
</dbReference>
<feature type="region of interest" description="Disordered" evidence="2">
    <location>
        <begin position="1359"/>
        <end position="1390"/>
    </location>
</feature>
<dbReference type="CDD" id="cd00065">
    <property type="entry name" value="FYVE_like_SF"/>
    <property type="match status" value="1"/>
</dbReference>
<dbReference type="CDD" id="cd06071">
    <property type="entry name" value="Beach"/>
    <property type="match status" value="1"/>
</dbReference>
<name>A0ABR2L9I0_9EUKA</name>
<feature type="compositionally biased region" description="Low complexity" evidence="2">
    <location>
        <begin position="1367"/>
        <end position="1382"/>
    </location>
</feature>
<comment type="caution">
    <text evidence="4">The sequence shown here is derived from an EMBL/GenBank/DDBJ whole genome shotgun (WGS) entry which is preliminary data.</text>
</comment>
<protein>
    <recommendedName>
        <fullName evidence="3">BEACH domain-containing protein</fullName>
    </recommendedName>
</protein>
<feature type="compositionally biased region" description="Basic and acidic residues" evidence="2">
    <location>
        <begin position="1495"/>
        <end position="1506"/>
    </location>
</feature>
<feature type="domain" description="BEACH" evidence="3">
    <location>
        <begin position="2115"/>
        <end position="2394"/>
    </location>
</feature>
<dbReference type="PANTHER" id="PTHR13743">
    <property type="entry name" value="BEIGE/BEACH-RELATED"/>
    <property type="match status" value="1"/>
</dbReference>
<feature type="region of interest" description="Disordered" evidence="2">
    <location>
        <begin position="1731"/>
        <end position="1780"/>
    </location>
</feature>
<dbReference type="PROSITE" id="PS50197">
    <property type="entry name" value="BEACH"/>
    <property type="match status" value="1"/>
</dbReference>
<evidence type="ECO:0000256" key="2">
    <source>
        <dbReference type="SAM" id="MobiDB-lite"/>
    </source>
</evidence>
<feature type="region of interest" description="Disordered" evidence="2">
    <location>
        <begin position="1"/>
        <end position="28"/>
    </location>
</feature>
<feature type="region of interest" description="Disordered" evidence="2">
    <location>
        <begin position="2618"/>
        <end position="2703"/>
    </location>
</feature>
<dbReference type="Pfam" id="PF02138">
    <property type="entry name" value="Beach"/>
    <property type="match status" value="1"/>
</dbReference>
<dbReference type="InterPro" id="IPR016024">
    <property type="entry name" value="ARM-type_fold"/>
</dbReference>
<sequence>MSWLKQTISRVTESNTSSADNDKRRSKNDIQELVQKYSKMVSNLKKDEPPDQCIKFYMENFSNFKQKRLTDLQLQSETNRIVRHLVLFIDDIIENVDRSLMTYNFLNSAMNFYNTSSRTDAAYFKLFIKASQTEDTQIIEAALPFINTCLQFSELISLFFSGDELVSIWTNIFIGSQKASEYIGSMINMSLTNMPSIPHTVRNFLSNSPGSSISSSLSTNAYLSTTSTLIVSTSPIINPASTDPELQLISSFLEKVYNDINNNVILPSIAPRAFMFLGLIIRNINTGDFLPSICENIRQIAPGLDNLDFLEPFIQAHTSDPLAIWSLIDAICADENLPINLLISSLNAIHNSGSTPPLEVFSFNSFIPRLSELSEQHRNVLFDIIASSEIMIKVDFFCESLPLSKTGVNTKYLNRIARGVVWGDVYCDNIIDCFLIKPDLDEVSTHLKTDKYYVAITECLISQIRYQSQYTPILFKIFSKVIIETLDKSICYILTLLLCRTNPNHYMSEVVDLLAKDGHSNELILKIFSFVTVAVRRFCKIFIKFKGIDVLKYLFETKAGIDFLACLVVDGPYKKIDEYIYQNFEKSPLKSLKDSQLIRLMMGLPQDDNKESEKASQSKTNSTKKIRSKGLLRIPSLCAFVKDVPLLSPYDMYIYGAHATQYFTPTDEQIKKFSSVYIPKNLLNKVMTNWEEMINLTRQNVDYADVLQFHQEPNLMMPFFSASKLHHSTYDFPYSTEQMCSVQTKHTASLSFWFKILNMPTAPTIIATFGNFQLLFDKNCEISIDNHSNKCEINKWHLASFVLSDKSQQSNVVTFYFDGKQFCDLALPHLIHSSHQPLSTITFGSNSETNKILMNNSKTPDTAKPASNSPRTLNLAPQPTVKSDWLLIPYIHTSQTTTHQQDIKKLYESGPYNISKKRLKPSNTVRLVHYRGVLKQIYLFGGPIYIFQEMMKTTVVEQFQMQLIVAFNFYKLGFFSRTLFFSLLRYIIRKHLDFAKPSEMFIMNEFSSKDGFNWKDFSLVMGDSLLLATPTFKGRILTKTMLYMQPNYEDLRIFYQAIEIFSYFDIDQETMNNMLTIISLYLEKNPAKRSLLLQRSLLNVIALPFFDSDDANETLYDERVEKKQKLLFDILSRDKQHFMQTLSFKLAINHLQMLHPSLAIEFFYYLSQLCIENSDYFDLNALQSASAYLYLLVDQEKFWVSILRMIFEFSGSSIKKFLKREVSISYLTPASASLLMELITMYLPLEFEQSAHEKEKPKSLTLKLLQMIENYVSSINNGAIYLSLIKPAQNLCSLGFGQRDPTEYPFKIHLRSNSDNDLENLNLKSSDNDNSNSNSASSSLSKFDDSDLTVNIDDEELVYPNIRKRSSSSSRPHNNNSRAPNSTKPSYRHRIGSIDKRLSKPDIRPLMSEIEPSSSVPIVSSSKSDFSAENSFGYQLVISELQKMEPQLFDETFRHFSNNQVDLTTLRSSLSTMFSRNFNSILYEKEEEKEEEEKEDKAPKKKGNEKTELIPKDLRVDFCNYDQVLNSQQAQLAASIAAKILSNLEGDPNEFKKGLLRLTIFGGDVLPKVAIEMHRKVILTLVGENKINVDTLYILVDFILPRIIEGWWDSPNMLARLFTLIIRNASIYNQSLCPFIFVCFYQLSQKNSVEYLKQMGYALFGSPLLGQFLAEDYFYQSIIHLVLTSQIQDSRDGSAFFLFMIEQIHKHFESPHLKQLKEVIQSQTITKRFSDYDPNIDPFQPVSDTEQKGKDLSNQHSANSSDIDTSKVTKTDNNPNGSNESLLSIKEWIDQNKGHYHSSYLTYHRDILQKAAHDHATVKSERLGLSQKTRAQCMSEYMSYIIKEITEIRRVFRYQFFSKVNRSCVFMERAINALFKNKQSIERSVSTITKKVALVPGPHPLVVPTKLVPMLFEYKAPYKKTGEPIEIPFSETIYPDRNSALIELRKPVVGPKCLEGYSLPVYIKHASIYSIFKNRFNGVSEPFLCYFLLSPEILRCVAVMSNNNIHILMNATISNGIITLSDKIMLCHYPIIENAMHGLYGESSLFLGHVVLNISFSSITLALPRTYLYEPIALDLFTSYGCHFSLSMNAATRNSLLERIQVKPVSNSKRGILFANRLLSKQMDEVMKLWKNNHLSNYDYLLYLNIVSGRSFNDLSQYPVFPWVIGNYSTDNPSVLRDLSKPMGQLTSKRTEHYDSVFKETKQSYFYGTHYSYPTSVMYFLMRIEPCTLYNVMLHSGFDHPDRQFFSILDSYRSASEVNQADVRELIPELYSLPELLTNVNQIELQKRTTGASIDNVVLPPWAHNDPIKFVWQMRAALESPEVTKNLPSWIDLIFGYKQRGKAAIEAKNLFHPISYNTFVKEKDSEFYKAQKDSIINFGQCPNQLLRETAHPQKSLRALNSLDNMDVRECIIKHLPHYTYHIRIYGSEIIPSPYFSFFLGNPPFLVHVYEGFMTVKGEPVIVDQLFDPTAVAVSSENTTLTIATGAGIILNYYFDPSAQHYLISSSILPNESFISVAISGHFGLYCAATKTEVFLFDLASGFLMKKVESKGSVLLIEFDEVHDFIITVSDHQITVYTTNMVPIAHKEFLHIDSNGHQEAPEQPAGDNQGEEVDIQQFDESQEDKEESEKREENDNEEEENEEDDEEDSTENSENENDQNIQNAENTEKSENTENTENTDAYTDTVSNNNNNNKDNNSNIDKNNGRSDHLIGHVNNCVTSLATVDSTIWYPKPFFVTGHNDGSVYLWQINPLENKLKPLCLLSHRLKNKITAIRIFRRNQALVCCDVKGNAETISTEILLKDLLKPYCFDRCSKCFSIFESEDQIRFCSLCGLPYCKKCFAESNPRLCKICENKDMNNAFENSSVRSAGSNDQDD</sequence>
<dbReference type="SMART" id="SM01026">
    <property type="entry name" value="Beach"/>
    <property type="match status" value="1"/>
</dbReference>
<evidence type="ECO:0000313" key="5">
    <source>
        <dbReference type="Proteomes" id="UP001470230"/>
    </source>
</evidence>
<feature type="compositionally biased region" description="Low complexity" evidence="2">
    <location>
        <begin position="1319"/>
        <end position="1341"/>
    </location>
</feature>
<feature type="compositionally biased region" description="Polar residues" evidence="2">
    <location>
        <begin position="1771"/>
        <end position="1780"/>
    </location>
</feature>
<dbReference type="Gene3D" id="1.10.1540.10">
    <property type="entry name" value="BEACH domain"/>
    <property type="match status" value="1"/>
</dbReference>
<feature type="compositionally biased region" description="Acidic residues" evidence="2">
    <location>
        <begin position="1485"/>
        <end position="1494"/>
    </location>
</feature>
<gene>
    <name evidence="4" type="ORF">M9Y10_002312</name>
</gene>
<dbReference type="SUPFAM" id="SSF48371">
    <property type="entry name" value="ARM repeat"/>
    <property type="match status" value="1"/>
</dbReference>
<dbReference type="InterPro" id="IPR015943">
    <property type="entry name" value="WD40/YVTN_repeat-like_dom_sf"/>
</dbReference>
<feature type="region of interest" description="Disordered" evidence="2">
    <location>
        <begin position="1485"/>
        <end position="1506"/>
    </location>
</feature>
<dbReference type="EMBL" id="JAPFFF010000001">
    <property type="protein sequence ID" value="KAK8899989.1"/>
    <property type="molecule type" value="Genomic_DNA"/>
</dbReference>
<dbReference type="PANTHER" id="PTHR13743:SF123">
    <property type="entry name" value="PROTEIN FAN"/>
    <property type="match status" value="1"/>
</dbReference>
<keyword evidence="5" id="KW-1185">Reference proteome</keyword>
<feature type="compositionally biased region" description="Polar residues" evidence="2">
    <location>
        <begin position="1"/>
        <end position="19"/>
    </location>
</feature>
<reference evidence="4 5" key="1">
    <citation type="submission" date="2024-04" db="EMBL/GenBank/DDBJ databases">
        <title>Tritrichomonas musculus Genome.</title>
        <authorList>
            <person name="Alves-Ferreira E."/>
            <person name="Grigg M."/>
            <person name="Lorenzi H."/>
            <person name="Galac M."/>
        </authorList>
    </citation>
    <scope>NUCLEOTIDE SEQUENCE [LARGE SCALE GENOMIC DNA]</scope>
    <source>
        <strain evidence="4 5">EAF2021</strain>
    </source>
</reference>
<dbReference type="InterPro" id="IPR036372">
    <property type="entry name" value="BEACH_dom_sf"/>
</dbReference>
<dbReference type="InterPro" id="IPR000409">
    <property type="entry name" value="BEACH_dom"/>
</dbReference>
<dbReference type="Gene3D" id="2.130.10.10">
    <property type="entry name" value="YVTN repeat-like/Quinoprotein amine dehydrogenase"/>
    <property type="match status" value="1"/>
</dbReference>
<dbReference type="SUPFAM" id="SSF50978">
    <property type="entry name" value="WD40 repeat-like"/>
    <property type="match status" value="1"/>
</dbReference>
<feature type="region of interest" description="Disordered" evidence="2">
    <location>
        <begin position="1319"/>
        <end position="1344"/>
    </location>
</feature>
<dbReference type="InterPro" id="IPR050865">
    <property type="entry name" value="BEACH_Domain"/>
</dbReference>
<evidence type="ECO:0000256" key="1">
    <source>
        <dbReference type="ARBA" id="ARBA00022574"/>
    </source>
</evidence>
<evidence type="ECO:0000259" key="3">
    <source>
        <dbReference type="PROSITE" id="PS50197"/>
    </source>
</evidence>
<dbReference type="InterPro" id="IPR036322">
    <property type="entry name" value="WD40_repeat_dom_sf"/>
</dbReference>
<accession>A0ABR2L9I0</accession>
<organism evidence="4 5">
    <name type="scientific">Tritrichomonas musculus</name>
    <dbReference type="NCBI Taxonomy" id="1915356"/>
    <lineage>
        <taxon>Eukaryota</taxon>
        <taxon>Metamonada</taxon>
        <taxon>Parabasalia</taxon>
        <taxon>Tritrichomonadida</taxon>
        <taxon>Tritrichomonadidae</taxon>
        <taxon>Tritrichomonas</taxon>
    </lineage>
</organism>
<feature type="compositionally biased region" description="Low complexity" evidence="2">
    <location>
        <begin position="2672"/>
        <end position="2701"/>
    </location>
</feature>
<keyword evidence="1" id="KW-0853">WD repeat</keyword>